<keyword evidence="1" id="KW-0175">Coiled coil</keyword>
<evidence type="ECO:0000256" key="2">
    <source>
        <dbReference type="SAM" id="MobiDB-lite"/>
    </source>
</evidence>
<gene>
    <name evidence="3" type="ORF">RDI58_003872</name>
</gene>
<feature type="region of interest" description="Disordered" evidence="2">
    <location>
        <begin position="105"/>
        <end position="124"/>
    </location>
</feature>
<reference evidence="3 4" key="1">
    <citation type="submission" date="2024-02" db="EMBL/GenBank/DDBJ databases">
        <title>de novo genome assembly of Solanum bulbocastanum strain 11H21.</title>
        <authorList>
            <person name="Hosaka A.J."/>
        </authorList>
    </citation>
    <scope>NUCLEOTIDE SEQUENCE [LARGE SCALE GENOMIC DNA]</scope>
    <source>
        <tissue evidence="3">Young leaves</tissue>
    </source>
</reference>
<sequence length="160" mass="18704">MVDRIVIDLVEDEFKYEEFESYQDKIAKLEENVAKIEQEIDGIKEMIVDLKNYFNEDFVHYVLKDSFDEDLEGYPPIRTTAYLNFDCNARYFSNMHQVSQNEAFESLSETSKDGENGGRHFNTKTNQVSFSNELASQLGTNWVEMEKLNETPYNLVDIPI</sequence>
<evidence type="ECO:0000313" key="4">
    <source>
        <dbReference type="Proteomes" id="UP001371456"/>
    </source>
</evidence>
<evidence type="ECO:0000256" key="1">
    <source>
        <dbReference type="SAM" id="Coils"/>
    </source>
</evidence>
<protein>
    <submittedName>
        <fullName evidence="3">Uncharacterized protein</fullName>
    </submittedName>
</protein>
<dbReference type="Proteomes" id="UP001371456">
    <property type="component" value="Unassembled WGS sequence"/>
</dbReference>
<name>A0AAN8U2Y8_SOLBU</name>
<comment type="caution">
    <text evidence="3">The sequence shown here is derived from an EMBL/GenBank/DDBJ whole genome shotgun (WGS) entry which is preliminary data.</text>
</comment>
<proteinExistence type="predicted"/>
<accession>A0AAN8U2Y8</accession>
<dbReference type="EMBL" id="JBANQN010000002">
    <property type="protein sequence ID" value="KAK6796171.1"/>
    <property type="molecule type" value="Genomic_DNA"/>
</dbReference>
<organism evidence="3 4">
    <name type="scientific">Solanum bulbocastanum</name>
    <name type="common">Wild potato</name>
    <dbReference type="NCBI Taxonomy" id="147425"/>
    <lineage>
        <taxon>Eukaryota</taxon>
        <taxon>Viridiplantae</taxon>
        <taxon>Streptophyta</taxon>
        <taxon>Embryophyta</taxon>
        <taxon>Tracheophyta</taxon>
        <taxon>Spermatophyta</taxon>
        <taxon>Magnoliopsida</taxon>
        <taxon>eudicotyledons</taxon>
        <taxon>Gunneridae</taxon>
        <taxon>Pentapetalae</taxon>
        <taxon>asterids</taxon>
        <taxon>lamiids</taxon>
        <taxon>Solanales</taxon>
        <taxon>Solanaceae</taxon>
        <taxon>Solanoideae</taxon>
        <taxon>Solaneae</taxon>
        <taxon>Solanum</taxon>
    </lineage>
</organism>
<evidence type="ECO:0000313" key="3">
    <source>
        <dbReference type="EMBL" id="KAK6796171.1"/>
    </source>
</evidence>
<feature type="coiled-coil region" evidence="1">
    <location>
        <begin position="19"/>
        <end position="53"/>
    </location>
</feature>
<dbReference type="AlphaFoldDB" id="A0AAN8U2Y8"/>
<keyword evidence="4" id="KW-1185">Reference proteome</keyword>